<dbReference type="PANTHER" id="PTHR11040:SF70">
    <property type="entry name" value="OS05G0316100 PROTEIN"/>
    <property type="match status" value="1"/>
</dbReference>
<feature type="transmembrane region" description="Helical" evidence="5">
    <location>
        <begin position="28"/>
        <end position="52"/>
    </location>
</feature>
<keyword evidence="2 5" id="KW-0812">Transmembrane</keyword>
<evidence type="ECO:0000256" key="3">
    <source>
        <dbReference type="ARBA" id="ARBA00022989"/>
    </source>
</evidence>
<feature type="transmembrane region" description="Helical" evidence="5">
    <location>
        <begin position="129"/>
        <end position="152"/>
    </location>
</feature>
<keyword evidence="3 5" id="KW-1133">Transmembrane helix</keyword>
<accession>A0A7C1E4M9</accession>
<keyword evidence="4 5" id="KW-0472">Membrane</keyword>
<proteinExistence type="predicted"/>
<dbReference type="PANTHER" id="PTHR11040">
    <property type="entry name" value="ZINC/IRON TRANSPORTER"/>
    <property type="match status" value="1"/>
</dbReference>
<feature type="transmembrane region" description="Helical" evidence="5">
    <location>
        <begin position="217"/>
        <end position="235"/>
    </location>
</feature>
<dbReference type="Pfam" id="PF02535">
    <property type="entry name" value="Zip"/>
    <property type="match status" value="1"/>
</dbReference>
<evidence type="ECO:0000256" key="5">
    <source>
        <dbReference type="SAM" id="Phobius"/>
    </source>
</evidence>
<evidence type="ECO:0000256" key="1">
    <source>
        <dbReference type="ARBA" id="ARBA00004141"/>
    </source>
</evidence>
<dbReference type="GO" id="GO:0016020">
    <property type="term" value="C:membrane"/>
    <property type="evidence" value="ECO:0007669"/>
    <property type="project" value="UniProtKB-SubCell"/>
</dbReference>
<feature type="transmembrane region" description="Helical" evidence="5">
    <location>
        <begin position="247"/>
        <end position="265"/>
    </location>
</feature>
<reference evidence="6" key="1">
    <citation type="journal article" date="2020" name="mSystems">
        <title>Genome- and Community-Level Interaction Insights into Carbon Utilization and Element Cycling Functions of Hydrothermarchaeota in Hydrothermal Sediment.</title>
        <authorList>
            <person name="Zhou Z."/>
            <person name="Liu Y."/>
            <person name="Xu W."/>
            <person name="Pan J."/>
            <person name="Luo Z.H."/>
            <person name="Li M."/>
        </authorList>
    </citation>
    <scope>NUCLEOTIDE SEQUENCE [LARGE SCALE GENOMIC DNA]</scope>
    <source>
        <strain evidence="6">SpSt-123</strain>
    </source>
</reference>
<dbReference type="EMBL" id="DSDY01000006">
    <property type="protein sequence ID" value="HDS10023.1"/>
    <property type="molecule type" value="Genomic_DNA"/>
</dbReference>
<feature type="transmembrane region" description="Helical" evidence="5">
    <location>
        <begin position="84"/>
        <end position="108"/>
    </location>
</feature>
<organism evidence="6">
    <name type="scientific">Fervidicoccus fontis</name>
    <dbReference type="NCBI Taxonomy" id="683846"/>
    <lineage>
        <taxon>Archaea</taxon>
        <taxon>Thermoproteota</taxon>
        <taxon>Thermoprotei</taxon>
        <taxon>Fervidicoccales</taxon>
        <taxon>Fervidicoccaceae</taxon>
        <taxon>Fervidicoccus</taxon>
    </lineage>
</organism>
<comment type="caution">
    <text evidence="6">The sequence shown here is derived from an EMBL/GenBank/DDBJ whole genome shotgun (WGS) entry which is preliminary data.</text>
</comment>
<sequence>MSDQEARSTDMLESLLHGLTGHGLATRAFVLSLIPATLTSIGGFFGAIGLLGREKHLDAGLGFSAGVMLVASFTSLLLPSIEIGGITIATLGFLAGIVLIIVLDRILPHEHLIKGYEGPETLARRLRKIWLIVIAILIHNLPEGMAVGASAVQGLENGLLMALAIGLQDIPEGFAVVYPLVMVNRKIGLPIAIGVLSGLSESVMAVIIALISSRSVSLLPLTLALAAGAMIYVVSHEILPETHRKGHEWLASLGFITGFLVMLWLDVLLG</sequence>
<comment type="subcellular location">
    <subcellularLocation>
        <location evidence="1">Membrane</location>
        <topology evidence="1">Multi-pass membrane protein</topology>
    </subcellularLocation>
</comment>
<protein>
    <submittedName>
        <fullName evidence="6">ZIP family metal transporter</fullName>
    </submittedName>
</protein>
<dbReference type="AlphaFoldDB" id="A0A7C1E4M9"/>
<feature type="transmembrane region" description="Helical" evidence="5">
    <location>
        <begin position="59"/>
        <end position="78"/>
    </location>
</feature>
<evidence type="ECO:0000256" key="4">
    <source>
        <dbReference type="ARBA" id="ARBA00023136"/>
    </source>
</evidence>
<dbReference type="InterPro" id="IPR003689">
    <property type="entry name" value="ZIP"/>
</dbReference>
<gene>
    <name evidence="6" type="ORF">ENO04_00135</name>
</gene>
<dbReference type="GO" id="GO:0005385">
    <property type="term" value="F:zinc ion transmembrane transporter activity"/>
    <property type="evidence" value="ECO:0007669"/>
    <property type="project" value="TreeGrafter"/>
</dbReference>
<feature type="transmembrane region" description="Helical" evidence="5">
    <location>
        <begin position="188"/>
        <end position="211"/>
    </location>
</feature>
<name>A0A7C1E4M9_9CREN</name>
<evidence type="ECO:0000256" key="2">
    <source>
        <dbReference type="ARBA" id="ARBA00022692"/>
    </source>
</evidence>
<evidence type="ECO:0000313" key="6">
    <source>
        <dbReference type="EMBL" id="HDS10023.1"/>
    </source>
</evidence>